<dbReference type="EMBL" id="CAJEWN010001053">
    <property type="protein sequence ID" value="CAD2193737.1"/>
    <property type="molecule type" value="Genomic_DNA"/>
</dbReference>
<name>A0A6V7X431_MELEN</name>
<accession>A0A6V7X431</accession>
<evidence type="ECO:0000313" key="2">
    <source>
        <dbReference type="Proteomes" id="UP000580250"/>
    </source>
</evidence>
<protein>
    <submittedName>
        <fullName evidence="1">Uncharacterized protein</fullName>
    </submittedName>
</protein>
<gene>
    <name evidence="1" type="ORF">MENT_LOCUS46705</name>
</gene>
<sequence>MIIYSDMYINIGQSGISDEKLLLLLTNAAAYMCKAARALNVFYPNLTHVTCVCHALTKYKWKNKILRKPLSD</sequence>
<dbReference type="AlphaFoldDB" id="A0A6V7X431"/>
<evidence type="ECO:0000313" key="1">
    <source>
        <dbReference type="EMBL" id="CAD2193737.1"/>
    </source>
</evidence>
<dbReference type="Proteomes" id="UP000580250">
    <property type="component" value="Unassembled WGS sequence"/>
</dbReference>
<organism evidence="1 2">
    <name type="scientific">Meloidogyne enterolobii</name>
    <name type="common">Root-knot nematode worm</name>
    <name type="synonym">Meloidogyne mayaguensis</name>
    <dbReference type="NCBI Taxonomy" id="390850"/>
    <lineage>
        <taxon>Eukaryota</taxon>
        <taxon>Metazoa</taxon>
        <taxon>Ecdysozoa</taxon>
        <taxon>Nematoda</taxon>
        <taxon>Chromadorea</taxon>
        <taxon>Rhabditida</taxon>
        <taxon>Tylenchina</taxon>
        <taxon>Tylenchomorpha</taxon>
        <taxon>Tylenchoidea</taxon>
        <taxon>Meloidogynidae</taxon>
        <taxon>Meloidogyninae</taxon>
        <taxon>Meloidogyne</taxon>
    </lineage>
</organism>
<dbReference type="OrthoDB" id="6623841at2759"/>
<comment type="caution">
    <text evidence="1">The sequence shown here is derived from an EMBL/GenBank/DDBJ whole genome shotgun (WGS) entry which is preliminary data.</text>
</comment>
<reference evidence="1 2" key="1">
    <citation type="submission" date="2020-08" db="EMBL/GenBank/DDBJ databases">
        <authorList>
            <person name="Koutsovoulos G."/>
            <person name="Danchin GJ E."/>
        </authorList>
    </citation>
    <scope>NUCLEOTIDE SEQUENCE [LARGE SCALE GENOMIC DNA]</scope>
</reference>
<proteinExistence type="predicted"/>